<keyword evidence="1" id="KW-0732">Signal</keyword>
<accession>A0AAE9Y896</accession>
<proteinExistence type="predicted"/>
<evidence type="ECO:0000313" key="2">
    <source>
        <dbReference type="EMBL" id="WCO68885.1"/>
    </source>
</evidence>
<protein>
    <recommendedName>
        <fullName evidence="4">ABC-type glycine betaine transport system substrate-binding domain-containing protein</fullName>
    </recommendedName>
</protein>
<reference evidence="2" key="1">
    <citation type="submission" date="2023-01" db="EMBL/GenBank/DDBJ databases">
        <title>The diversity of Class Acidimicrobiia in South China Sea sediment environments and the proposal of Iamia marina sp. nov., a novel species of the genus Iamia.</title>
        <authorList>
            <person name="He Y."/>
            <person name="Tian X."/>
        </authorList>
    </citation>
    <scope>NUCLEOTIDE SEQUENCE</scope>
    <source>
        <strain evidence="2">DSM 19957</strain>
    </source>
</reference>
<name>A0AAE9Y896_9ACTN</name>
<dbReference type="Proteomes" id="UP001216390">
    <property type="component" value="Chromosome"/>
</dbReference>
<sequence>MPPRLARLLAVLAAVALVAGALVLRSALAGDDGGSDDTEGGGGSDAPVRLLCDADLGDAACEALGALDGVGSVEVATADEALAEMAEVTAPYDAWATLDPWPQILDVARDEDQLPPIADEGDPVPLASSALAVLSADPMLCGEEQLAGWQCVAGSAADGLARVGVPTLASASGPLVLGAAAAGLVESTDVGIDDIDGTDVGTLLDDLLDSADTGTLAEEATAIVTQPGRYDALVTIEGLAVDAAGTAGGRSRGLQVLPISAPASDPTATFGVVLAPLGPDGPGALDRLRGQVTGQTVTDGLAEAGWSGDAARTTGLPAPDLLYRLDEEFTR</sequence>
<evidence type="ECO:0000313" key="3">
    <source>
        <dbReference type="Proteomes" id="UP001216390"/>
    </source>
</evidence>
<dbReference type="KEGG" id="ima:PO878_09130"/>
<feature type="signal peptide" evidence="1">
    <location>
        <begin position="1"/>
        <end position="29"/>
    </location>
</feature>
<evidence type="ECO:0000256" key="1">
    <source>
        <dbReference type="SAM" id="SignalP"/>
    </source>
</evidence>
<keyword evidence="3" id="KW-1185">Reference proteome</keyword>
<dbReference type="RefSeq" id="WP_272738400.1">
    <property type="nucleotide sequence ID" value="NZ_CP116942.1"/>
</dbReference>
<dbReference type="EMBL" id="CP116942">
    <property type="protein sequence ID" value="WCO68885.1"/>
    <property type="molecule type" value="Genomic_DNA"/>
</dbReference>
<gene>
    <name evidence="2" type="ORF">PO878_09130</name>
</gene>
<feature type="chain" id="PRO_5041905729" description="ABC-type glycine betaine transport system substrate-binding domain-containing protein" evidence="1">
    <location>
        <begin position="30"/>
        <end position="331"/>
    </location>
</feature>
<organism evidence="2 3">
    <name type="scientific">Iamia majanohamensis</name>
    <dbReference type="NCBI Taxonomy" id="467976"/>
    <lineage>
        <taxon>Bacteria</taxon>
        <taxon>Bacillati</taxon>
        <taxon>Actinomycetota</taxon>
        <taxon>Acidimicrobiia</taxon>
        <taxon>Acidimicrobiales</taxon>
        <taxon>Iamiaceae</taxon>
        <taxon>Iamia</taxon>
    </lineage>
</organism>
<evidence type="ECO:0008006" key="4">
    <source>
        <dbReference type="Google" id="ProtNLM"/>
    </source>
</evidence>
<dbReference type="AlphaFoldDB" id="A0AAE9Y896"/>